<proteinExistence type="predicted"/>
<accession>A0A0L6UCV2</accession>
<evidence type="ECO:0000313" key="2">
    <source>
        <dbReference type="EMBL" id="KNZ46358.1"/>
    </source>
</evidence>
<gene>
    <name evidence="2" type="ORF">VP01_7330g1</name>
</gene>
<keyword evidence="3" id="KW-1185">Reference proteome</keyword>
<feature type="non-terminal residue" evidence="2">
    <location>
        <position position="1"/>
    </location>
</feature>
<dbReference type="OrthoDB" id="3025757at2759"/>
<dbReference type="EMBL" id="LAVV01012751">
    <property type="protein sequence ID" value="KNZ46358.1"/>
    <property type="molecule type" value="Genomic_DNA"/>
</dbReference>
<comment type="caution">
    <text evidence="2">The sequence shown here is derived from an EMBL/GenBank/DDBJ whole genome shotgun (WGS) entry which is preliminary data.</text>
</comment>
<dbReference type="Pfam" id="PF22936">
    <property type="entry name" value="Pol_BBD"/>
    <property type="match status" value="1"/>
</dbReference>
<feature type="domain" description="Retrovirus-related Pol polyprotein from transposon TNT 1-94-like beta-barrel" evidence="1">
    <location>
        <begin position="21"/>
        <end position="100"/>
    </location>
</feature>
<organism evidence="2 3">
    <name type="scientific">Puccinia sorghi</name>
    <dbReference type="NCBI Taxonomy" id="27349"/>
    <lineage>
        <taxon>Eukaryota</taxon>
        <taxon>Fungi</taxon>
        <taxon>Dikarya</taxon>
        <taxon>Basidiomycota</taxon>
        <taxon>Pucciniomycotina</taxon>
        <taxon>Pucciniomycetes</taxon>
        <taxon>Pucciniales</taxon>
        <taxon>Pucciniaceae</taxon>
        <taxon>Puccinia</taxon>
    </lineage>
</organism>
<dbReference type="Proteomes" id="UP000037035">
    <property type="component" value="Unassembled WGS sequence"/>
</dbReference>
<reference evidence="2 3" key="1">
    <citation type="submission" date="2015-08" db="EMBL/GenBank/DDBJ databases">
        <title>Next Generation Sequencing and Analysis of the Genome of Puccinia sorghi L Schw, the Causal Agent of Maize Common Rust.</title>
        <authorList>
            <person name="Rochi L."/>
            <person name="Burguener G."/>
            <person name="Darino M."/>
            <person name="Turjanski A."/>
            <person name="Kreff E."/>
            <person name="Dieguez M.J."/>
            <person name="Sacco F."/>
        </authorList>
    </citation>
    <scope>NUCLEOTIDE SEQUENCE [LARGE SCALE GENOMIC DNA]</scope>
    <source>
        <strain evidence="2 3">RO10H11247</strain>
    </source>
</reference>
<dbReference type="InterPro" id="IPR054722">
    <property type="entry name" value="PolX-like_BBD"/>
</dbReference>
<evidence type="ECO:0000313" key="3">
    <source>
        <dbReference type="Proteomes" id="UP000037035"/>
    </source>
</evidence>
<evidence type="ECO:0000259" key="1">
    <source>
        <dbReference type="Pfam" id="PF22936"/>
    </source>
</evidence>
<dbReference type="VEuPathDB" id="FungiDB:VP01_7330g1"/>
<sequence>IIHSDKELNFKFSGNPKEHLILDSGASAHIFNDAWFFENLEMGSFKEIKTGKQGATLTIRGRGTVRLTWGKTRISLENCLFVPDIVINLISASDLTSKGCTLIAKDSTFSIRSEA</sequence>
<protein>
    <recommendedName>
        <fullName evidence="1">Retrovirus-related Pol polyprotein from transposon TNT 1-94-like beta-barrel domain-containing protein</fullName>
    </recommendedName>
</protein>
<dbReference type="AlphaFoldDB" id="A0A0L6UCV2"/>
<name>A0A0L6UCV2_9BASI</name>